<dbReference type="AlphaFoldDB" id="A0A0F9RD42"/>
<reference evidence="1" key="1">
    <citation type="journal article" date="2015" name="Nature">
        <title>Complex archaea that bridge the gap between prokaryotes and eukaryotes.</title>
        <authorList>
            <person name="Spang A."/>
            <person name="Saw J.H."/>
            <person name="Jorgensen S.L."/>
            <person name="Zaremba-Niedzwiedzka K."/>
            <person name="Martijn J."/>
            <person name="Lind A.E."/>
            <person name="van Eijk R."/>
            <person name="Schleper C."/>
            <person name="Guy L."/>
            <person name="Ettema T.J."/>
        </authorList>
    </citation>
    <scope>NUCLEOTIDE SEQUENCE</scope>
</reference>
<sequence length="82" mass="8754">MASMCQKPTDVEWCGLSPKGGSPCEELLKHAKAIATGKASPDTTKASTCELLVALVIEVMLGATKAKKKVKRKAAKKRARKK</sequence>
<dbReference type="EMBL" id="LAZR01001278">
    <property type="protein sequence ID" value="KKN47412.1"/>
    <property type="molecule type" value="Genomic_DNA"/>
</dbReference>
<proteinExistence type="predicted"/>
<comment type="caution">
    <text evidence="1">The sequence shown here is derived from an EMBL/GenBank/DDBJ whole genome shotgun (WGS) entry which is preliminary data.</text>
</comment>
<evidence type="ECO:0000313" key="1">
    <source>
        <dbReference type="EMBL" id="KKN47412.1"/>
    </source>
</evidence>
<name>A0A0F9RD42_9ZZZZ</name>
<accession>A0A0F9RD42</accession>
<protein>
    <submittedName>
        <fullName evidence="1">Uncharacterized protein</fullName>
    </submittedName>
</protein>
<organism evidence="1">
    <name type="scientific">marine sediment metagenome</name>
    <dbReference type="NCBI Taxonomy" id="412755"/>
    <lineage>
        <taxon>unclassified sequences</taxon>
        <taxon>metagenomes</taxon>
        <taxon>ecological metagenomes</taxon>
    </lineage>
</organism>
<gene>
    <name evidence="1" type="ORF">LCGC14_0663250</name>
</gene>